<keyword evidence="1" id="KW-0472">Membrane</keyword>
<sequence length="116" mass="13254">MNLMVGFVDIITSSAIGLVAIVVSVVSLLESRKRTKLLETMIKTLPYTTRKKRTKATSSKKLNTDTALSQTRSDDIKRMKIELEKEKLQWQKNKDIAKGLAWIIDRLNSDEEDEDE</sequence>
<evidence type="ECO:0000313" key="3">
    <source>
        <dbReference type="Proteomes" id="UP000187822"/>
    </source>
</evidence>
<dbReference type="Proteomes" id="UP000187822">
    <property type="component" value="Chromosome I"/>
</dbReference>
<protein>
    <submittedName>
        <fullName evidence="2">MazF toxin</fullName>
    </submittedName>
</protein>
<keyword evidence="1" id="KW-0812">Transmembrane</keyword>
<feature type="transmembrane region" description="Helical" evidence="1">
    <location>
        <begin position="6"/>
        <end position="29"/>
    </location>
</feature>
<dbReference type="EMBL" id="LT719092">
    <property type="protein sequence ID" value="SJK84437.1"/>
    <property type="molecule type" value="Genomic_DNA"/>
</dbReference>
<evidence type="ECO:0000256" key="1">
    <source>
        <dbReference type="SAM" id="Phobius"/>
    </source>
</evidence>
<gene>
    <name evidence="2" type="ORF">CPM_0561</name>
</gene>
<dbReference type="KEGG" id="cdiv:CPM_0561"/>
<accession>A0A1R4A630</accession>
<evidence type="ECO:0000313" key="2">
    <source>
        <dbReference type="EMBL" id="SJK84437.1"/>
    </source>
</evidence>
<organism evidence="2 3">
    <name type="scientific">Cuniculiplasma divulgatum</name>
    <dbReference type="NCBI Taxonomy" id="1673428"/>
    <lineage>
        <taxon>Archaea</taxon>
        <taxon>Methanobacteriati</taxon>
        <taxon>Thermoplasmatota</taxon>
        <taxon>Thermoplasmata</taxon>
        <taxon>Thermoplasmatales</taxon>
        <taxon>Cuniculiplasmataceae</taxon>
        <taxon>Cuniculiplasma</taxon>
    </lineage>
</organism>
<dbReference type="AlphaFoldDB" id="A0A1R4A630"/>
<keyword evidence="1" id="KW-1133">Transmembrane helix</keyword>
<dbReference type="STRING" id="1673428.CPM_0561"/>
<reference evidence="3" key="1">
    <citation type="submission" date="2016-06" db="EMBL/GenBank/DDBJ databases">
        <authorList>
            <person name="Toshchakov V.S."/>
        </authorList>
    </citation>
    <scope>NUCLEOTIDE SEQUENCE [LARGE SCALE GENOMIC DNA]</scope>
    <source>
        <strain>PM4 (JCM 30641</strain>
        <strain evidence="3">\VKM B-2940)</strain>
    </source>
</reference>
<keyword evidence="3" id="KW-1185">Reference proteome</keyword>
<name>A0A1R4A630_9ARCH</name>
<proteinExistence type="predicted"/>